<evidence type="ECO:0000256" key="2">
    <source>
        <dbReference type="ARBA" id="ARBA00023315"/>
    </source>
</evidence>
<gene>
    <name evidence="4" type="ORF">EBO15_16645</name>
</gene>
<dbReference type="Proteomes" id="UP000282674">
    <property type="component" value="Unassembled WGS sequence"/>
</dbReference>
<comment type="caution">
    <text evidence="4">The sequence shown here is derived from an EMBL/GenBank/DDBJ whole genome shotgun (WGS) entry which is preliminary data.</text>
</comment>
<reference evidence="4 5" key="1">
    <citation type="submission" date="2018-10" db="EMBL/GenBank/DDBJ databases">
        <title>Isolation from soil.</title>
        <authorList>
            <person name="Hu J."/>
        </authorList>
    </citation>
    <scope>NUCLEOTIDE SEQUENCE [LARGE SCALE GENOMIC DNA]</scope>
    <source>
        <strain evidence="4 5">NEAU-Ht49</strain>
    </source>
</reference>
<proteinExistence type="predicted"/>
<dbReference type="PANTHER" id="PTHR43877">
    <property type="entry name" value="AMINOALKYLPHOSPHONATE N-ACETYLTRANSFERASE-RELATED-RELATED"/>
    <property type="match status" value="1"/>
</dbReference>
<protein>
    <submittedName>
        <fullName evidence="4">N-acetyltransferase</fullName>
    </submittedName>
</protein>
<dbReference type="RefSeq" id="WP_122195305.1">
    <property type="nucleotide sequence ID" value="NZ_JBHSKC010000012.1"/>
</dbReference>
<keyword evidence="1 4" id="KW-0808">Transferase</keyword>
<evidence type="ECO:0000313" key="4">
    <source>
        <dbReference type="EMBL" id="RMI43362.1"/>
    </source>
</evidence>
<keyword evidence="2" id="KW-0012">Acyltransferase</keyword>
<keyword evidence="5" id="KW-1185">Reference proteome</keyword>
<evidence type="ECO:0000259" key="3">
    <source>
        <dbReference type="PROSITE" id="PS51186"/>
    </source>
</evidence>
<dbReference type="SUPFAM" id="SSF55729">
    <property type="entry name" value="Acyl-CoA N-acyltransferases (Nat)"/>
    <property type="match status" value="2"/>
</dbReference>
<dbReference type="InterPro" id="IPR000182">
    <property type="entry name" value="GNAT_dom"/>
</dbReference>
<dbReference type="Pfam" id="PF00583">
    <property type="entry name" value="Acetyltransf_1"/>
    <property type="match status" value="1"/>
</dbReference>
<feature type="domain" description="N-acetyltransferase" evidence="3">
    <location>
        <begin position="4"/>
        <end position="148"/>
    </location>
</feature>
<dbReference type="EMBL" id="RFFG01000026">
    <property type="protein sequence ID" value="RMI43362.1"/>
    <property type="molecule type" value="Genomic_DNA"/>
</dbReference>
<dbReference type="GO" id="GO:0016747">
    <property type="term" value="F:acyltransferase activity, transferring groups other than amino-acyl groups"/>
    <property type="evidence" value="ECO:0007669"/>
    <property type="project" value="InterPro"/>
</dbReference>
<accession>A0A3M2M1N8</accession>
<dbReference type="CDD" id="cd04301">
    <property type="entry name" value="NAT_SF"/>
    <property type="match status" value="1"/>
</dbReference>
<evidence type="ECO:0000256" key="1">
    <source>
        <dbReference type="ARBA" id="ARBA00022679"/>
    </source>
</evidence>
<dbReference type="InterPro" id="IPR016181">
    <property type="entry name" value="Acyl_CoA_acyltransferase"/>
</dbReference>
<dbReference type="AlphaFoldDB" id="A0A3M2M1N8"/>
<dbReference type="OrthoDB" id="4119890at2"/>
<sequence length="332" mass="36263">MPAIEVFEAKASVKRDLDAWCLVFGEGQAELSGGVVDPGVLAERLRVEAEERVQRWLARRAGSICGVAELRPQQHDPAAGFLRLFVTPSARRRGVGSRLLARVAEDADVERIQATVLTGSPGEPFASGWRVVLRLELHEQRLDQDTLRRCHELGMAARSDHRLVFWQGAAPTQWVASFGRVMGHVLDAPGAELQMASRAWDTAAVRAWEAGMSRGRHLLVGAVVHSPSGDVIGATVTTIPSWEARAAEQHDTAVLPGHRGGGLARWMKARQTLRLHELFPAVESVTVTVNQQNAPMLAVNRAVGYRLVRERLLVEVSTHRLRGGPRCGPALA</sequence>
<organism evidence="4 5">
    <name type="scientific">Actinomadura harenae</name>
    <dbReference type="NCBI Taxonomy" id="2483351"/>
    <lineage>
        <taxon>Bacteria</taxon>
        <taxon>Bacillati</taxon>
        <taxon>Actinomycetota</taxon>
        <taxon>Actinomycetes</taxon>
        <taxon>Streptosporangiales</taxon>
        <taxon>Thermomonosporaceae</taxon>
        <taxon>Actinomadura</taxon>
    </lineage>
</organism>
<dbReference type="Gene3D" id="3.40.630.30">
    <property type="match status" value="1"/>
</dbReference>
<evidence type="ECO:0000313" key="5">
    <source>
        <dbReference type="Proteomes" id="UP000282674"/>
    </source>
</evidence>
<dbReference type="InterPro" id="IPR050832">
    <property type="entry name" value="Bact_Acetyltransf"/>
</dbReference>
<dbReference type="PROSITE" id="PS51186">
    <property type="entry name" value="GNAT"/>
    <property type="match status" value="1"/>
</dbReference>
<name>A0A3M2M1N8_9ACTN</name>